<dbReference type="InterPro" id="IPR050706">
    <property type="entry name" value="Cyclic-di-GMP_PDE-like"/>
</dbReference>
<dbReference type="RefSeq" id="WP_237485113.1">
    <property type="nucleotide sequence ID" value="NZ_CAKLCM010000002.1"/>
</dbReference>
<dbReference type="Gene3D" id="3.30.70.270">
    <property type="match status" value="1"/>
</dbReference>
<dbReference type="CDD" id="cd01948">
    <property type="entry name" value="EAL"/>
    <property type="match status" value="1"/>
</dbReference>
<keyword evidence="1" id="KW-1133">Transmembrane helix</keyword>
<dbReference type="PROSITE" id="PS50887">
    <property type="entry name" value="GGDEF"/>
    <property type="match status" value="1"/>
</dbReference>
<keyword evidence="1" id="KW-0812">Transmembrane</keyword>
<feature type="transmembrane region" description="Helical" evidence="1">
    <location>
        <begin position="136"/>
        <end position="156"/>
    </location>
</feature>
<feature type="domain" description="EAL" evidence="2">
    <location>
        <begin position="398"/>
        <end position="652"/>
    </location>
</feature>
<dbReference type="SUPFAM" id="SSF141868">
    <property type="entry name" value="EAL domain-like"/>
    <property type="match status" value="1"/>
</dbReference>
<dbReference type="EMBL" id="CAKLCM010000002">
    <property type="protein sequence ID" value="CAH0526881.1"/>
    <property type="molecule type" value="Genomic_DNA"/>
</dbReference>
<dbReference type="PANTHER" id="PTHR33121">
    <property type="entry name" value="CYCLIC DI-GMP PHOSPHODIESTERASE PDEF"/>
    <property type="match status" value="1"/>
</dbReference>
<dbReference type="Pfam" id="PF00990">
    <property type="entry name" value="GGDEF"/>
    <property type="match status" value="1"/>
</dbReference>
<accession>A0ABN8DGX5</accession>
<evidence type="ECO:0000259" key="3">
    <source>
        <dbReference type="PROSITE" id="PS50887"/>
    </source>
</evidence>
<organism evidence="4 5">
    <name type="scientific">Vibrio hippocampi</name>
    <dbReference type="NCBI Taxonomy" id="654686"/>
    <lineage>
        <taxon>Bacteria</taxon>
        <taxon>Pseudomonadati</taxon>
        <taxon>Pseudomonadota</taxon>
        <taxon>Gammaproteobacteria</taxon>
        <taxon>Vibrionales</taxon>
        <taxon>Vibrionaceae</taxon>
        <taxon>Vibrio</taxon>
    </lineage>
</organism>
<feature type="domain" description="GGDEF" evidence="3">
    <location>
        <begin position="255"/>
        <end position="388"/>
    </location>
</feature>
<dbReference type="InterPro" id="IPR000160">
    <property type="entry name" value="GGDEF_dom"/>
</dbReference>
<dbReference type="SMART" id="SM00052">
    <property type="entry name" value="EAL"/>
    <property type="match status" value="1"/>
</dbReference>
<sequence length="663" mass="76034">MRQTPTLKLSTRLVAFVTVIVMSAVFILFVGGTLSIKKMGNEYLNQHLSSITHIIDKELEDPDAAYLMQRWMPKMLQASNILEMELSSPAGVIYRYKNTAPLIDSHLAYSNTYRLERNEGYQVEFLVRPPYLDLRYSFGALGSVTLAVALIVFCLVRGVKWLKLQLIGSELLEERGRMILGGRVEQYAKGDVREWPYTASEALDILIEELQDARQERSRFDTFIRSQTFLDPLTGSANRVLFDSKLESALQESGANGAVLLFRIEDWDQVQEQVSKTVSDEFLVEVSEILSNVTQRYPDVIFSRYYESDFAIFIPHQGIKEVDHIATQAIRMLEKVITPRQLDENNWFHIGVSMYSEGEPHGRIMSEAETALKSAQLQKANGWNRFSKQASQMGDRGSVRWRTLFDHALQPDNILIFSQPCYWHEKGKDLKTLHREVFARIEDPERGIIKASRFHSALIQVGYQAHCDKAVLSKVFKEIKHSSDILPVSINLYVEPFANKNYFKWFRDELMQLPTSVRTLLSFEFPEARLVQHLDYIRPVVRMLSGLGCVVIVGQAGRSIVSTHYIKDLNIDYLKLHRSLIRKIDQRDENQLFVRSIVGACGDSPTEVIAVGVETKKEWYTLLDLGVNGGQGRYFAPEKQLMPKPKVKPTMIKPGRRNRWRKS</sequence>
<keyword evidence="5" id="KW-1185">Reference proteome</keyword>
<dbReference type="Pfam" id="PF17157">
    <property type="entry name" value="GAPES4"/>
    <property type="match status" value="1"/>
</dbReference>
<proteinExistence type="predicted"/>
<dbReference type="Gene3D" id="3.20.20.450">
    <property type="entry name" value="EAL domain"/>
    <property type="match status" value="1"/>
</dbReference>
<evidence type="ECO:0000259" key="2">
    <source>
        <dbReference type="PROSITE" id="PS50883"/>
    </source>
</evidence>
<dbReference type="Proteomes" id="UP000838160">
    <property type="component" value="Unassembled WGS sequence"/>
</dbReference>
<dbReference type="PROSITE" id="PS50883">
    <property type="entry name" value="EAL"/>
    <property type="match status" value="1"/>
</dbReference>
<dbReference type="PANTHER" id="PTHR33121:SF32">
    <property type="entry name" value="RNASE E SPECIFICITY FACTOR CSRD"/>
    <property type="match status" value="1"/>
</dbReference>
<dbReference type="NCBIfam" id="NF008281">
    <property type="entry name" value="PRK11059.1"/>
    <property type="match status" value="1"/>
</dbReference>
<keyword evidence="1" id="KW-0472">Membrane</keyword>
<dbReference type="Pfam" id="PF00563">
    <property type="entry name" value="EAL"/>
    <property type="match status" value="1"/>
</dbReference>
<reference evidence="4" key="1">
    <citation type="submission" date="2021-12" db="EMBL/GenBank/DDBJ databases">
        <authorList>
            <person name="Rodrigo-Torres L."/>
            <person name="Arahal R. D."/>
            <person name="Lucena T."/>
        </authorList>
    </citation>
    <scope>NUCLEOTIDE SEQUENCE</scope>
    <source>
        <strain evidence="4">CECT 8226</strain>
    </source>
</reference>
<dbReference type="InterPro" id="IPR029787">
    <property type="entry name" value="Nucleotide_cyclase"/>
</dbReference>
<dbReference type="SMART" id="SM00267">
    <property type="entry name" value="GGDEF"/>
    <property type="match status" value="1"/>
</dbReference>
<dbReference type="InterPro" id="IPR043128">
    <property type="entry name" value="Rev_trsase/Diguanyl_cyclase"/>
</dbReference>
<dbReference type="InterPro" id="IPR001633">
    <property type="entry name" value="EAL_dom"/>
</dbReference>
<protein>
    <submittedName>
        <fullName evidence="4">RNase E specificity factor CsrD</fullName>
    </submittedName>
</protein>
<evidence type="ECO:0000313" key="4">
    <source>
        <dbReference type="EMBL" id="CAH0526881.1"/>
    </source>
</evidence>
<evidence type="ECO:0000256" key="1">
    <source>
        <dbReference type="SAM" id="Phobius"/>
    </source>
</evidence>
<name>A0ABN8DGX5_9VIBR</name>
<dbReference type="InterPro" id="IPR033423">
    <property type="entry name" value="GAPES4"/>
</dbReference>
<dbReference type="SUPFAM" id="SSF55073">
    <property type="entry name" value="Nucleotide cyclase"/>
    <property type="match status" value="1"/>
</dbReference>
<evidence type="ECO:0000313" key="5">
    <source>
        <dbReference type="Proteomes" id="UP000838160"/>
    </source>
</evidence>
<feature type="transmembrane region" description="Helical" evidence="1">
    <location>
        <begin position="12"/>
        <end position="36"/>
    </location>
</feature>
<comment type="caution">
    <text evidence="4">The sequence shown here is derived from an EMBL/GenBank/DDBJ whole genome shotgun (WGS) entry which is preliminary data.</text>
</comment>
<gene>
    <name evidence="4" type="primary">csrD</name>
    <name evidence="4" type="ORF">VHP8226_02257</name>
</gene>
<dbReference type="InterPro" id="IPR035919">
    <property type="entry name" value="EAL_sf"/>
</dbReference>